<feature type="domain" description="THIF-type NAD/FAD binding fold" evidence="2">
    <location>
        <begin position="5"/>
        <end position="239"/>
    </location>
</feature>
<evidence type="ECO:0000256" key="1">
    <source>
        <dbReference type="ARBA" id="ARBA00009919"/>
    </source>
</evidence>
<dbReference type="KEGG" id="hmn:HM131_18570"/>
<proteinExistence type="inferred from homology"/>
<dbReference type="PANTHER" id="PTHR10953">
    <property type="entry name" value="UBIQUITIN-ACTIVATING ENZYME E1"/>
    <property type="match status" value="1"/>
</dbReference>
<name>A0A1W5ZZM9_9BACI</name>
<sequence length="337" mass="36931">MPDRYSRQELFTPIGKEGQALLSTKHVLIVGAGALGSANAEMLARAGIGKITIIDRDYIEWSNLSRQHLYTEEDAMEVLSKAKAAEYRLKKINSEIDVNGIAEEFIPENAVALVKSADIVVDGTDNFSTRFIINDAAAKTGVPWVYGGCVQSHGVALPIRPGKTPCLECLIEHLPHEGETCDTVGIIGPAVQLAASYQTTECLKHLTGHEMSAELVYFDVWKGDHSSINVTKLLNPECPSCSVNATFPYLQKEKGMKTAVLCGRDTVQVRPEGGISSLSQLRRRIVSVTSKVKENQELLIFEIEGIRFVVFKDGRTLIHGINDAGEAKKLYERYVGA</sequence>
<evidence type="ECO:0000313" key="3">
    <source>
        <dbReference type="EMBL" id="ARI78722.1"/>
    </source>
</evidence>
<dbReference type="InterPro" id="IPR000594">
    <property type="entry name" value="ThiF_NAD_FAD-bd"/>
</dbReference>
<protein>
    <submittedName>
        <fullName evidence="3">Thiamine biosynthesis protein MoeB</fullName>
    </submittedName>
</protein>
<dbReference type="PANTHER" id="PTHR10953:SF102">
    <property type="entry name" value="ADENYLYLTRANSFERASE AND SULFURTRANSFERASE MOCS3"/>
    <property type="match status" value="1"/>
</dbReference>
<gene>
    <name evidence="3" type="ORF">HM131_18570</name>
</gene>
<dbReference type="EMBL" id="CP020772">
    <property type="protein sequence ID" value="ARI78722.1"/>
    <property type="molecule type" value="Genomic_DNA"/>
</dbReference>
<dbReference type="GO" id="GO:0016779">
    <property type="term" value="F:nucleotidyltransferase activity"/>
    <property type="evidence" value="ECO:0007669"/>
    <property type="project" value="TreeGrafter"/>
</dbReference>
<dbReference type="GO" id="GO:0005829">
    <property type="term" value="C:cytosol"/>
    <property type="evidence" value="ECO:0007669"/>
    <property type="project" value="TreeGrafter"/>
</dbReference>
<accession>A0A1W5ZZM9</accession>
<dbReference type="FunFam" id="3.40.50.720:FF:000080">
    <property type="entry name" value="Thiazole biosynthesis adenylyltransferase ThiF"/>
    <property type="match status" value="1"/>
</dbReference>
<evidence type="ECO:0000313" key="4">
    <source>
        <dbReference type="Proteomes" id="UP000192527"/>
    </source>
</evidence>
<reference evidence="3 4" key="1">
    <citation type="submission" date="2017-04" db="EMBL/GenBank/DDBJ databases">
        <title>The whole genome sequencing and assembly of Halobacillus mangrovi strain.</title>
        <authorList>
            <person name="Lee S.-J."/>
            <person name="Park M.-K."/>
            <person name="Kim J.-Y."/>
            <person name="Lee Y.-J."/>
            <person name="Yi H."/>
            <person name="Bahn Y.-S."/>
            <person name="Kim J.F."/>
            <person name="Lee D.-W."/>
        </authorList>
    </citation>
    <scope>NUCLEOTIDE SEQUENCE [LARGE SCALE GENOMIC DNA]</scope>
    <source>
        <strain evidence="3 4">KTB 131</strain>
    </source>
</reference>
<keyword evidence="4" id="KW-1185">Reference proteome</keyword>
<dbReference type="SUPFAM" id="SSF69572">
    <property type="entry name" value="Activating enzymes of the ubiquitin-like proteins"/>
    <property type="match status" value="1"/>
</dbReference>
<dbReference type="Proteomes" id="UP000192527">
    <property type="component" value="Chromosome"/>
</dbReference>
<dbReference type="InterPro" id="IPR035985">
    <property type="entry name" value="Ubiquitin-activating_enz"/>
</dbReference>
<dbReference type="GO" id="GO:0008641">
    <property type="term" value="F:ubiquitin-like modifier activating enzyme activity"/>
    <property type="evidence" value="ECO:0007669"/>
    <property type="project" value="InterPro"/>
</dbReference>
<dbReference type="AlphaFoldDB" id="A0A1W5ZZM9"/>
<organism evidence="3 4">
    <name type="scientific">Halobacillus mangrovi</name>
    <dbReference type="NCBI Taxonomy" id="402384"/>
    <lineage>
        <taxon>Bacteria</taxon>
        <taxon>Bacillati</taxon>
        <taxon>Bacillota</taxon>
        <taxon>Bacilli</taxon>
        <taxon>Bacillales</taxon>
        <taxon>Bacillaceae</taxon>
        <taxon>Halobacillus</taxon>
    </lineage>
</organism>
<dbReference type="CDD" id="cd00757">
    <property type="entry name" value="ThiF_MoeB_HesA_family"/>
    <property type="match status" value="1"/>
</dbReference>
<dbReference type="STRING" id="402384.HM131_18570"/>
<dbReference type="RefSeq" id="WP_085031181.1">
    <property type="nucleotide sequence ID" value="NZ_CP020772.1"/>
</dbReference>
<dbReference type="GO" id="GO:0004792">
    <property type="term" value="F:thiosulfate-cyanide sulfurtransferase activity"/>
    <property type="evidence" value="ECO:0007669"/>
    <property type="project" value="TreeGrafter"/>
</dbReference>
<dbReference type="InterPro" id="IPR045886">
    <property type="entry name" value="ThiF/MoeB/HesA"/>
</dbReference>
<dbReference type="Gene3D" id="3.40.50.720">
    <property type="entry name" value="NAD(P)-binding Rossmann-like Domain"/>
    <property type="match status" value="1"/>
</dbReference>
<dbReference type="OrthoDB" id="9804286at2"/>
<dbReference type="GO" id="GO:0008146">
    <property type="term" value="F:sulfotransferase activity"/>
    <property type="evidence" value="ECO:0007669"/>
    <property type="project" value="TreeGrafter"/>
</dbReference>
<dbReference type="Pfam" id="PF00899">
    <property type="entry name" value="ThiF"/>
    <property type="match status" value="1"/>
</dbReference>
<comment type="similarity">
    <text evidence="1">Belongs to the HesA/MoeB/ThiF family.</text>
</comment>
<evidence type="ECO:0000259" key="2">
    <source>
        <dbReference type="Pfam" id="PF00899"/>
    </source>
</evidence>